<organism evidence="11 12">
    <name type="scientific">Amphibacillus indicireducens</name>
    <dbReference type="NCBI Taxonomy" id="1076330"/>
    <lineage>
        <taxon>Bacteria</taxon>
        <taxon>Bacillati</taxon>
        <taxon>Bacillota</taxon>
        <taxon>Bacilli</taxon>
        <taxon>Bacillales</taxon>
        <taxon>Bacillaceae</taxon>
        <taxon>Amphibacillus</taxon>
    </lineage>
</organism>
<dbReference type="Pfam" id="PF00460">
    <property type="entry name" value="Flg_bb_rod"/>
    <property type="match status" value="1"/>
</dbReference>
<evidence type="ECO:0000259" key="9">
    <source>
        <dbReference type="Pfam" id="PF06429"/>
    </source>
</evidence>
<dbReference type="InterPro" id="IPR010930">
    <property type="entry name" value="Flg_bb/hook_C_dom"/>
</dbReference>
<evidence type="ECO:0000256" key="2">
    <source>
        <dbReference type="ARBA" id="ARBA00004613"/>
    </source>
</evidence>
<accession>A0ABP7VQG5</accession>
<feature type="domain" description="Flagellar basal body rod protein N-terminal" evidence="8">
    <location>
        <begin position="8"/>
        <end position="38"/>
    </location>
</feature>
<reference evidence="12" key="1">
    <citation type="journal article" date="2019" name="Int. J. Syst. Evol. Microbiol.">
        <title>The Global Catalogue of Microorganisms (GCM) 10K type strain sequencing project: providing services to taxonomists for standard genome sequencing and annotation.</title>
        <authorList>
            <consortium name="The Broad Institute Genomics Platform"/>
            <consortium name="The Broad Institute Genome Sequencing Center for Infectious Disease"/>
            <person name="Wu L."/>
            <person name="Ma J."/>
        </authorList>
    </citation>
    <scope>NUCLEOTIDE SEQUENCE [LARGE SCALE GENOMIC DNA]</scope>
    <source>
        <strain evidence="12">JCM 17250</strain>
    </source>
</reference>
<keyword evidence="11" id="KW-0282">Flagellum</keyword>
<evidence type="ECO:0000256" key="1">
    <source>
        <dbReference type="ARBA" id="ARBA00004365"/>
    </source>
</evidence>
<dbReference type="Pfam" id="PF22638">
    <property type="entry name" value="FlgK_D1"/>
    <property type="match status" value="1"/>
</dbReference>
<evidence type="ECO:0000256" key="4">
    <source>
        <dbReference type="ARBA" id="ARBA00016244"/>
    </source>
</evidence>
<feature type="domain" description="Flagellar hook-associated protein FlgK helical" evidence="10">
    <location>
        <begin position="101"/>
        <end position="359"/>
    </location>
</feature>
<keyword evidence="11" id="KW-0966">Cell projection</keyword>
<evidence type="ECO:0000256" key="5">
    <source>
        <dbReference type="ARBA" id="ARBA00022525"/>
    </source>
</evidence>
<keyword evidence="5 7" id="KW-0964">Secreted</keyword>
<name>A0ABP7VQG5_9BACI</name>
<feature type="domain" description="Flagellar basal-body/hook protein C-terminal" evidence="9">
    <location>
        <begin position="462"/>
        <end position="501"/>
    </location>
</feature>
<dbReference type="Pfam" id="PF06429">
    <property type="entry name" value="Flg_bbr_C"/>
    <property type="match status" value="1"/>
</dbReference>
<evidence type="ECO:0000256" key="6">
    <source>
        <dbReference type="ARBA" id="ARBA00023143"/>
    </source>
</evidence>
<dbReference type="PANTHER" id="PTHR30033:SF1">
    <property type="entry name" value="FLAGELLAR HOOK-ASSOCIATED PROTEIN 1"/>
    <property type="match status" value="1"/>
</dbReference>
<evidence type="ECO:0000256" key="7">
    <source>
        <dbReference type="RuleBase" id="RU362065"/>
    </source>
</evidence>
<dbReference type="NCBIfam" id="TIGR02492">
    <property type="entry name" value="flgK_ends"/>
    <property type="match status" value="1"/>
</dbReference>
<evidence type="ECO:0000313" key="12">
    <source>
        <dbReference type="Proteomes" id="UP001501734"/>
    </source>
</evidence>
<dbReference type="SUPFAM" id="SSF64518">
    <property type="entry name" value="Phase 1 flagellin"/>
    <property type="match status" value="1"/>
</dbReference>
<gene>
    <name evidence="7 11" type="primary">flgK</name>
    <name evidence="11" type="ORF">GCM10022410_17310</name>
</gene>
<comment type="caution">
    <text evidence="11">The sequence shown here is derived from an EMBL/GenBank/DDBJ whole genome shotgun (WGS) entry which is preliminary data.</text>
</comment>
<keyword evidence="12" id="KW-1185">Reference proteome</keyword>
<dbReference type="PANTHER" id="PTHR30033">
    <property type="entry name" value="FLAGELLAR HOOK-ASSOCIATED PROTEIN 1"/>
    <property type="match status" value="1"/>
</dbReference>
<comment type="subcellular location">
    <subcellularLocation>
        <location evidence="1 7">Bacterial flagellum</location>
    </subcellularLocation>
    <subcellularLocation>
        <location evidence="2 7">Secreted</location>
    </subcellularLocation>
</comment>
<dbReference type="InterPro" id="IPR002371">
    <property type="entry name" value="FlgK"/>
</dbReference>
<dbReference type="Proteomes" id="UP001501734">
    <property type="component" value="Unassembled WGS sequence"/>
</dbReference>
<keyword evidence="11" id="KW-0969">Cilium</keyword>
<dbReference type="RefSeq" id="WP_344912264.1">
    <property type="nucleotide sequence ID" value="NZ_BAABDL010000089.1"/>
</dbReference>
<evidence type="ECO:0000259" key="10">
    <source>
        <dbReference type="Pfam" id="PF22638"/>
    </source>
</evidence>
<keyword evidence="6 7" id="KW-0975">Bacterial flagellum</keyword>
<protein>
    <recommendedName>
        <fullName evidence="4 7">Flagellar hook-associated protein 1</fullName>
        <shortName evidence="7">HAP1</shortName>
    </recommendedName>
</protein>
<dbReference type="InterPro" id="IPR001444">
    <property type="entry name" value="Flag_bb_rod_N"/>
</dbReference>
<evidence type="ECO:0000313" key="11">
    <source>
        <dbReference type="EMBL" id="GAA4072342.1"/>
    </source>
</evidence>
<dbReference type="EMBL" id="BAABDL010000089">
    <property type="protein sequence ID" value="GAA4072342.1"/>
    <property type="molecule type" value="Genomic_DNA"/>
</dbReference>
<dbReference type="InterPro" id="IPR053927">
    <property type="entry name" value="FlgK_helical"/>
</dbReference>
<evidence type="ECO:0000259" key="8">
    <source>
        <dbReference type="Pfam" id="PF00460"/>
    </source>
</evidence>
<evidence type="ECO:0000256" key="3">
    <source>
        <dbReference type="ARBA" id="ARBA00009677"/>
    </source>
</evidence>
<sequence>MVSTFHGLEMAKRALNAQQAALYTTSHNISNANTVGYTRQRVNFEQMNSLSASREPGGVVSGVGSGVEAGSIERIRDRFLDTQFRKENSKFGYYSSNASALKQMENLLNEPTKEGLAFVLENFFNSLQDLNGSADHSGTRTVVAQRAEAVVETYRYLATSMQDVQDDLKNQIDVTEVGINSMLRQIANINNEIAGIEPHGLVPNDLYDERDRLIDSLSTIIDIEVSYVKSSGQPSPIAEGIATIKLRNGSDRYSLVDGESRSYSEITISADENNNITGVTITNAHPDVADMDPISAANFQSIGSLRSLFEMNGYIDEAGEVAGYYNEVKADLETMLTTYVDEFNRVHAEGVDLHGNAGAVTAENFFVYTPGDAFNTIAVNQAILDDPDLIRASLDGFSGDGTNAINLAEVYNDLNVGLGTRTSVKSFYQSLIGELGVRTNEANRMQTNSQVLRQQVEENRMAVSSVSLDEEITNLIKFQHAYNAAARSMTAVDEMLDRIINNMGLVGR</sequence>
<dbReference type="PRINTS" id="PR01005">
    <property type="entry name" value="FLGHOOKAP1"/>
</dbReference>
<comment type="similarity">
    <text evidence="3 7">Belongs to the flagella basal body rod proteins family.</text>
</comment>
<proteinExistence type="inferred from homology"/>